<dbReference type="InterPro" id="IPR029066">
    <property type="entry name" value="PLP-binding_barrel"/>
</dbReference>
<gene>
    <name evidence="9" type="ORF">SAMN05444145_11017</name>
</gene>
<comment type="catalytic activity">
    <reaction evidence="1 5">
        <text>L-alanine = D-alanine</text>
        <dbReference type="Rhea" id="RHEA:20249"/>
        <dbReference type="ChEBI" id="CHEBI:57416"/>
        <dbReference type="ChEBI" id="CHEBI:57972"/>
        <dbReference type="EC" id="5.1.1.1"/>
    </reaction>
</comment>
<keyword evidence="3 5" id="KW-0663">Pyridoxal phosphate</keyword>
<dbReference type="InterPro" id="IPR036565">
    <property type="entry name" value="Mur-like_cat_sf"/>
</dbReference>
<dbReference type="SUPFAM" id="SSF50621">
    <property type="entry name" value="Alanine racemase C-terminal domain-like"/>
    <property type="match status" value="1"/>
</dbReference>
<dbReference type="InterPro" id="IPR009006">
    <property type="entry name" value="Ala_racemase/Decarboxylase_C"/>
</dbReference>
<evidence type="ECO:0000256" key="1">
    <source>
        <dbReference type="ARBA" id="ARBA00000316"/>
    </source>
</evidence>
<dbReference type="Gene3D" id="3.40.1390.10">
    <property type="entry name" value="MurE/MurF, N-terminal domain"/>
    <property type="match status" value="1"/>
</dbReference>
<proteinExistence type="inferred from homology"/>
<dbReference type="NCBIfam" id="TIGR00492">
    <property type="entry name" value="alr"/>
    <property type="match status" value="1"/>
</dbReference>
<dbReference type="SUPFAM" id="SSF51419">
    <property type="entry name" value="PLP-binding barrel"/>
    <property type="match status" value="1"/>
</dbReference>
<evidence type="ECO:0000256" key="3">
    <source>
        <dbReference type="ARBA" id="ARBA00022898"/>
    </source>
</evidence>
<evidence type="ECO:0000259" key="8">
    <source>
        <dbReference type="SMART" id="SM01005"/>
    </source>
</evidence>
<dbReference type="GO" id="GO:0005829">
    <property type="term" value="C:cytosol"/>
    <property type="evidence" value="ECO:0007669"/>
    <property type="project" value="TreeGrafter"/>
</dbReference>
<dbReference type="SUPFAM" id="SSF53623">
    <property type="entry name" value="MurD-like peptide ligases, catalytic domain"/>
    <property type="match status" value="1"/>
</dbReference>
<dbReference type="InterPro" id="IPR011079">
    <property type="entry name" value="Ala_racemase_C"/>
</dbReference>
<feature type="active site" description="Proton acceptor; specific for D-alanine" evidence="5">
    <location>
        <position position="457"/>
    </location>
</feature>
<dbReference type="Gene3D" id="3.40.1190.10">
    <property type="entry name" value="Mur-like, catalytic domain"/>
    <property type="match status" value="1"/>
</dbReference>
<dbReference type="EMBL" id="FNRI01000010">
    <property type="protein sequence ID" value="SEA95500.1"/>
    <property type="molecule type" value="Genomic_DNA"/>
</dbReference>
<dbReference type="SMART" id="SM01005">
    <property type="entry name" value="Ala_racemase_C"/>
    <property type="match status" value="1"/>
</dbReference>
<evidence type="ECO:0000313" key="10">
    <source>
        <dbReference type="Proteomes" id="UP000183253"/>
    </source>
</evidence>
<dbReference type="RefSeq" id="WP_026020849.1">
    <property type="nucleotide sequence ID" value="NZ_CAEG01000017.1"/>
</dbReference>
<dbReference type="Pfam" id="PF08245">
    <property type="entry name" value="Mur_ligase_M"/>
    <property type="match status" value="1"/>
</dbReference>
<keyword evidence="10" id="KW-1185">Reference proteome</keyword>
<feature type="binding site" evidence="5 7">
    <location>
        <position position="730"/>
    </location>
    <ligand>
        <name>substrate</name>
    </ligand>
</feature>
<protein>
    <recommendedName>
        <fullName evidence="5">Alanine racemase</fullName>
        <ecNumber evidence="5">5.1.1.1</ecNumber>
    </recommendedName>
</protein>
<dbReference type="SUPFAM" id="SSF53244">
    <property type="entry name" value="MurD-like peptide ligases, peptide-binding domain"/>
    <property type="match status" value="1"/>
</dbReference>
<keyword evidence="9" id="KW-0436">Ligase</keyword>
<dbReference type="GO" id="GO:0008784">
    <property type="term" value="F:alanine racemase activity"/>
    <property type="evidence" value="ECO:0007669"/>
    <property type="project" value="UniProtKB-UniRule"/>
</dbReference>
<dbReference type="InterPro" id="IPR035911">
    <property type="entry name" value="MurE/MurF_N"/>
</dbReference>
<dbReference type="FunFam" id="3.20.20.10:FF:000002">
    <property type="entry name" value="Alanine racemase"/>
    <property type="match status" value="1"/>
</dbReference>
<evidence type="ECO:0000256" key="6">
    <source>
        <dbReference type="PIRSR" id="PIRSR600821-50"/>
    </source>
</evidence>
<sequence length="789" mass="86324">MRYKLSQIAAVVGGKFSGTDCEVQSVVTDSRSLTCELGSGPMFVAMCGANHDSHDYIAQMYARGVRAFLTERGVEPLPGCGYVVVGNAIAALQCLAAYHRAQFKGTVVGITGSNGKTVIKEWIAEELPAGMKCYRSPKSYNSQLGVPLSVLMIEGDEQLALIEAGISKPGEMERLERIIRPDVVVFTSIGDAHQENFLNLEQKCNEKMLLAHRAGTIVYHSYYEPLGRMVAARFAERKLCDAAACPQVSEAVIGNEASRRNAQIVEAFCAAMGYPAPSFSEAPEVAMRLEVKDGINDSVLINDAYNLDLNSLALALDYLHNVALSRRRTLVLSDIAQSGLTDDELYGRVAGMVSRAGVDTLIGIGPKLKRYAALFDCDREFFASTDECIARIGRRAVAGRAVLLKGAREYRFEKLAHALARKSHTTVLEVDLDAMIHNLNYFRSKLDFSTKLVAMVKAGSYGAGDFEVAQMLQHQGVDYLAVAFADEGVLLRERGITMPVVVLNADADSFDQMIANRLEPEIYSFRSLADFADAVSHAGEIRYPIHLKLDTGMHRLGFMEDEIERLCEELLKLPAVKVASVFSHLNCADMPEEDAYTRAQIARYDRMSAAIAASLPYPVIRHTANSAAIERFPEAQFDMCRLGLGLYGFGWEHNAGLRPVSTLKTRIVQVKHLEAGDAVGYGRAGKLLRPTVTATVPIGYADGLDRHLGCGRWSMRVNGQPAPIVGRVCMDSCMIDVTDIPGVGEGDEAVVFSAEPGNDLETMARVLETIPYEIMTSVSGRVKRIYLKE</sequence>
<feature type="domain" description="Alanine racemase C-terminal" evidence="8">
    <location>
        <begin position="660"/>
        <end position="787"/>
    </location>
</feature>
<dbReference type="Pfam" id="PF01168">
    <property type="entry name" value="Ala_racemase_N"/>
    <property type="match status" value="1"/>
</dbReference>
<evidence type="ECO:0000256" key="4">
    <source>
        <dbReference type="ARBA" id="ARBA00023235"/>
    </source>
</evidence>
<feature type="binding site" evidence="5 7">
    <location>
        <position position="555"/>
    </location>
    <ligand>
        <name>substrate</name>
    </ligand>
</feature>
<dbReference type="InterPro" id="IPR013221">
    <property type="entry name" value="Mur_ligase_cen"/>
</dbReference>
<dbReference type="Gene3D" id="3.20.20.10">
    <property type="entry name" value="Alanine racemase"/>
    <property type="match status" value="1"/>
</dbReference>
<dbReference type="SUPFAM" id="SSF63418">
    <property type="entry name" value="MurE/MurF N-terminal domain"/>
    <property type="match status" value="1"/>
</dbReference>
<dbReference type="GO" id="GO:0016881">
    <property type="term" value="F:acid-amino acid ligase activity"/>
    <property type="evidence" value="ECO:0007669"/>
    <property type="project" value="InterPro"/>
</dbReference>
<dbReference type="HAMAP" id="MF_01201">
    <property type="entry name" value="Ala_racemase"/>
    <property type="match status" value="1"/>
</dbReference>
<feature type="modified residue" description="N6-(pyridoxal phosphate)lysine" evidence="5 6">
    <location>
        <position position="457"/>
    </location>
</feature>
<comment type="cofactor">
    <cofactor evidence="2 5 6">
        <name>pyridoxal 5'-phosphate</name>
        <dbReference type="ChEBI" id="CHEBI:597326"/>
    </cofactor>
</comment>
<dbReference type="OrthoDB" id="9801978at2"/>
<evidence type="ECO:0000256" key="5">
    <source>
        <dbReference type="HAMAP-Rule" id="MF_01201"/>
    </source>
</evidence>
<accession>A0A1H4FF93</accession>
<dbReference type="GO" id="GO:0030632">
    <property type="term" value="P:D-alanine biosynthetic process"/>
    <property type="evidence" value="ECO:0007669"/>
    <property type="project" value="UniProtKB-UniRule"/>
</dbReference>
<comment type="function">
    <text evidence="5">Catalyzes the interconversion of L-alanine and D-alanine. May also act on other amino acids.</text>
</comment>
<dbReference type="UniPathway" id="UPA00042">
    <property type="reaction ID" value="UER00497"/>
</dbReference>
<name>A0A1H4FF93_9BACT</name>
<dbReference type="PRINTS" id="PR00992">
    <property type="entry name" value="ALARACEMASE"/>
</dbReference>
<dbReference type="InterPro" id="IPR036615">
    <property type="entry name" value="Mur_ligase_C_dom_sf"/>
</dbReference>
<comment type="similarity">
    <text evidence="5">Belongs to the alanine racemase family.</text>
</comment>
<feature type="active site" description="Proton acceptor; specific for L-alanine" evidence="5">
    <location>
        <position position="681"/>
    </location>
</feature>
<dbReference type="Proteomes" id="UP000183253">
    <property type="component" value="Unassembled WGS sequence"/>
</dbReference>
<dbReference type="Gene3D" id="2.40.37.10">
    <property type="entry name" value="Lyase, Ornithine Decarboxylase, Chain A, domain 1"/>
    <property type="match status" value="1"/>
</dbReference>
<dbReference type="GO" id="GO:0005524">
    <property type="term" value="F:ATP binding"/>
    <property type="evidence" value="ECO:0007669"/>
    <property type="project" value="InterPro"/>
</dbReference>
<dbReference type="Pfam" id="PF02875">
    <property type="entry name" value="Mur_ligase_C"/>
    <property type="match status" value="1"/>
</dbReference>
<evidence type="ECO:0000313" key="9">
    <source>
        <dbReference type="EMBL" id="SEA95500.1"/>
    </source>
</evidence>
<dbReference type="AlphaFoldDB" id="A0A1H4FF93"/>
<dbReference type="EC" id="5.1.1.1" evidence="5"/>
<dbReference type="InterPro" id="IPR004101">
    <property type="entry name" value="Mur_ligase_C"/>
</dbReference>
<reference evidence="9 10" key="1">
    <citation type="submission" date="2016-10" db="EMBL/GenBank/DDBJ databases">
        <authorList>
            <person name="de Groot N.N."/>
        </authorList>
    </citation>
    <scope>NUCLEOTIDE SEQUENCE [LARGE SCALE GENOMIC DNA]</scope>
    <source>
        <strain evidence="9 10">DSM 25383</strain>
    </source>
</reference>
<comment type="pathway">
    <text evidence="5">Amino-acid biosynthesis; D-alanine biosynthesis; D-alanine from L-alanine: step 1/1.</text>
</comment>
<dbReference type="PANTHER" id="PTHR30511:SF0">
    <property type="entry name" value="ALANINE RACEMASE, CATABOLIC-RELATED"/>
    <property type="match status" value="1"/>
</dbReference>
<dbReference type="CDD" id="cd00430">
    <property type="entry name" value="PLPDE_III_AR"/>
    <property type="match status" value="1"/>
</dbReference>
<dbReference type="GO" id="GO:0009252">
    <property type="term" value="P:peptidoglycan biosynthetic process"/>
    <property type="evidence" value="ECO:0007669"/>
    <property type="project" value="TreeGrafter"/>
</dbReference>
<organism evidence="9 10">
    <name type="scientific">Alistipes timonensis JC136</name>
    <dbReference type="NCBI Taxonomy" id="1033731"/>
    <lineage>
        <taxon>Bacteria</taxon>
        <taxon>Pseudomonadati</taxon>
        <taxon>Bacteroidota</taxon>
        <taxon>Bacteroidia</taxon>
        <taxon>Bacteroidales</taxon>
        <taxon>Rikenellaceae</taxon>
        <taxon>Alistipes</taxon>
    </lineage>
</organism>
<evidence type="ECO:0000256" key="2">
    <source>
        <dbReference type="ARBA" id="ARBA00001933"/>
    </source>
</evidence>
<dbReference type="Gene3D" id="3.90.190.20">
    <property type="entry name" value="Mur ligase, C-terminal domain"/>
    <property type="match status" value="1"/>
</dbReference>
<dbReference type="Pfam" id="PF00842">
    <property type="entry name" value="Ala_racemase_C"/>
    <property type="match status" value="1"/>
</dbReference>
<dbReference type="STRING" id="1033731.SAMN05444145_11017"/>
<dbReference type="InterPro" id="IPR000821">
    <property type="entry name" value="Ala_racemase"/>
</dbReference>
<dbReference type="PANTHER" id="PTHR30511">
    <property type="entry name" value="ALANINE RACEMASE"/>
    <property type="match status" value="1"/>
</dbReference>
<dbReference type="GO" id="GO:0030170">
    <property type="term" value="F:pyridoxal phosphate binding"/>
    <property type="evidence" value="ECO:0007669"/>
    <property type="project" value="UniProtKB-UniRule"/>
</dbReference>
<keyword evidence="4 5" id="KW-0413">Isomerase</keyword>
<dbReference type="InterPro" id="IPR001608">
    <property type="entry name" value="Ala_racemase_N"/>
</dbReference>
<evidence type="ECO:0000256" key="7">
    <source>
        <dbReference type="PIRSR" id="PIRSR600821-52"/>
    </source>
</evidence>